<reference evidence="2 3" key="2">
    <citation type="submission" date="2019-01" db="EMBL/GenBank/DDBJ databases">
        <title>The decoding of complex shrimp genome reveals the adaptation for benthos swimmer, frequently molting mechanism and breeding impact on genome.</title>
        <authorList>
            <person name="Sun Y."/>
            <person name="Gao Y."/>
            <person name="Yu Y."/>
        </authorList>
    </citation>
    <scope>NUCLEOTIDE SEQUENCE [LARGE SCALE GENOMIC DNA]</scope>
    <source>
        <tissue evidence="2">Muscle</tissue>
    </source>
</reference>
<feature type="region of interest" description="Disordered" evidence="1">
    <location>
        <begin position="1"/>
        <end position="45"/>
    </location>
</feature>
<dbReference type="OrthoDB" id="6378089at2759"/>
<name>A0A3R7QZ08_PENVA</name>
<proteinExistence type="predicted"/>
<evidence type="ECO:0000256" key="1">
    <source>
        <dbReference type="SAM" id="MobiDB-lite"/>
    </source>
</evidence>
<dbReference type="EMBL" id="QCYY01000591">
    <property type="protein sequence ID" value="ROT84133.1"/>
    <property type="molecule type" value="Genomic_DNA"/>
</dbReference>
<evidence type="ECO:0000313" key="3">
    <source>
        <dbReference type="Proteomes" id="UP000283509"/>
    </source>
</evidence>
<comment type="caution">
    <text evidence="2">The sequence shown here is derived from an EMBL/GenBank/DDBJ whole genome shotgun (WGS) entry which is preliminary data.</text>
</comment>
<protein>
    <submittedName>
        <fullName evidence="2">Uncharacterized protein</fullName>
    </submittedName>
</protein>
<feature type="region of interest" description="Disordered" evidence="1">
    <location>
        <begin position="160"/>
        <end position="179"/>
    </location>
</feature>
<feature type="region of interest" description="Disordered" evidence="1">
    <location>
        <begin position="190"/>
        <end position="223"/>
    </location>
</feature>
<evidence type="ECO:0000313" key="2">
    <source>
        <dbReference type="EMBL" id="ROT84133.1"/>
    </source>
</evidence>
<feature type="compositionally biased region" description="Polar residues" evidence="1">
    <location>
        <begin position="161"/>
        <end position="179"/>
    </location>
</feature>
<feature type="compositionally biased region" description="Low complexity" evidence="1">
    <location>
        <begin position="1"/>
        <end position="14"/>
    </location>
</feature>
<feature type="compositionally biased region" description="Basic and acidic residues" evidence="1">
    <location>
        <begin position="336"/>
        <end position="348"/>
    </location>
</feature>
<feature type="compositionally biased region" description="Low complexity" evidence="1">
    <location>
        <begin position="25"/>
        <end position="38"/>
    </location>
</feature>
<accession>A0A3R7QZ08</accession>
<dbReference type="AlphaFoldDB" id="A0A3R7QZ08"/>
<feature type="region of interest" description="Disordered" evidence="1">
    <location>
        <begin position="311"/>
        <end position="348"/>
    </location>
</feature>
<keyword evidence="3" id="KW-1185">Reference proteome</keyword>
<reference evidence="2 3" key="1">
    <citation type="submission" date="2018-04" db="EMBL/GenBank/DDBJ databases">
        <authorList>
            <person name="Zhang X."/>
            <person name="Yuan J."/>
            <person name="Li F."/>
            <person name="Xiang J."/>
        </authorList>
    </citation>
    <scope>NUCLEOTIDE SEQUENCE [LARGE SCALE GENOMIC DNA]</scope>
    <source>
        <tissue evidence="2">Muscle</tissue>
    </source>
</reference>
<gene>
    <name evidence="2" type="ORF">C7M84_022709</name>
</gene>
<sequence length="348" mass="38569">MARGRGNAAAQGRQLVSRGRGANIAVRGRGAQRGNARGISRGRRPLTTRQLDNTAVGANRQMRGRDAMVRQQLMKRKIQQARRTLAASQQNNRKQARLSAIDARRGMTGGVKQTKGNLGTPLKVRVGNGTVVRGLRSDQLLLHKIRQRQKVDVLKDKKMRTQQMRDPSRGTGSVVSLSSQRGLTVSIKNNIASTQSAQNGAKPRQRPRLNRNRVYQNTNPGYAPPTFTVVNEHVRQPPPEPSFQVSDMPRKLTKRNIITSRDPRARLAAMSTAPLMATISQENVRSPPEPHRQILDPKVQKEIAVLQGKDEVTLNSGPGPGVKGFRHVPNQTSRSLNERFTEERMVTA</sequence>
<organism evidence="2 3">
    <name type="scientific">Penaeus vannamei</name>
    <name type="common">Whiteleg shrimp</name>
    <name type="synonym">Litopenaeus vannamei</name>
    <dbReference type="NCBI Taxonomy" id="6689"/>
    <lineage>
        <taxon>Eukaryota</taxon>
        <taxon>Metazoa</taxon>
        <taxon>Ecdysozoa</taxon>
        <taxon>Arthropoda</taxon>
        <taxon>Crustacea</taxon>
        <taxon>Multicrustacea</taxon>
        <taxon>Malacostraca</taxon>
        <taxon>Eumalacostraca</taxon>
        <taxon>Eucarida</taxon>
        <taxon>Decapoda</taxon>
        <taxon>Dendrobranchiata</taxon>
        <taxon>Penaeoidea</taxon>
        <taxon>Penaeidae</taxon>
        <taxon>Penaeus</taxon>
    </lineage>
</organism>
<dbReference type="Proteomes" id="UP000283509">
    <property type="component" value="Unassembled WGS sequence"/>
</dbReference>
<feature type="compositionally biased region" description="Polar residues" evidence="1">
    <location>
        <begin position="190"/>
        <end position="199"/>
    </location>
</feature>